<dbReference type="InterPro" id="IPR036640">
    <property type="entry name" value="ABC1_TM_sf"/>
</dbReference>
<dbReference type="Gene3D" id="1.20.1560.10">
    <property type="entry name" value="ABC transporter type 1, transmembrane domain"/>
    <property type="match status" value="1"/>
</dbReference>
<keyword evidence="3 5" id="KW-1133">Transmembrane helix</keyword>
<keyword evidence="2 5" id="KW-0812">Transmembrane</keyword>
<comment type="subcellular location">
    <subcellularLocation>
        <location evidence="1">Cell membrane</location>
        <topology evidence="1">Multi-pass membrane protein</topology>
    </subcellularLocation>
</comment>
<reference evidence="6 7" key="1">
    <citation type="journal article" date="2015" name="Stand. Genomic Sci.">
        <title>Genomic Encyclopedia of Bacterial and Archaeal Type Strains, Phase III: the genomes of soil and plant-associated and newly described type strains.</title>
        <authorList>
            <person name="Whitman W.B."/>
            <person name="Woyke T."/>
            <person name="Klenk H.P."/>
            <person name="Zhou Y."/>
            <person name="Lilburn T.G."/>
            <person name="Beck B.J."/>
            <person name="De Vos P."/>
            <person name="Vandamme P."/>
            <person name="Eisen J.A."/>
            <person name="Garrity G."/>
            <person name="Hugenholtz P."/>
            <person name="Kyrpides N.C."/>
        </authorList>
    </citation>
    <scope>NUCLEOTIDE SEQUENCE [LARGE SCALE GENOMIC DNA]</scope>
    <source>
        <strain evidence="6 7">VKM Ac-2540</strain>
    </source>
</reference>
<dbReference type="SUPFAM" id="SSF90123">
    <property type="entry name" value="ABC transporter transmembrane region"/>
    <property type="match status" value="1"/>
</dbReference>
<feature type="transmembrane region" description="Helical" evidence="5">
    <location>
        <begin position="37"/>
        <end position="56"/>
    </location>
</feature>
<name>A0A4Q7WWG5_9ACTN</name>
<evidence type="ECO:0000256" key="5">
    <source>
        <dbReference type="SAM" id="Phobius"/>
    </source>
</evidence>
<dbReference type="EMBL" id="SHKR01000013">
    <property type="protein sequence ID" value="RZU14313.1"/>
    <property type="molecule type" value="Genomic_DNA"/>
</dbReference>
<dbReference type="AlphaFoldDB" id="A0A4Q7WWG5"/>
<evidence type="ECO:0000256" key="2">
    <source>
        <dbReference type="ARBA" id="ARBA00022692"/>
    </source>
</evidence>
<sequence>MIAGVLVLSLHQATEAAVPVAIGVFVDRAVSTGRVEPLLWCVLMMVVLFAVLSNAWKTGARQVVWAIEYETHLLRLEIAQRVLDPRGHRTGLRSGELLSIATSDAEKAALVGGFKGSLQHRLGF</sequence>
<keyword evidence="4 5" id="KW-0472">Membrane</keyword>
<gene>
    <name evidence="6" type="ORF">EV645_5185</name>
</gene>
<dbReference type="GO" id="GO:0005886">
    <property type="term" value="C:plasma membrane"/>
    <property type="evidence" value="ECO:0007669"/>
    <property type="project" value="UniProtKB-SubCell"/>
</dbReference>
<dbReference type="GO" id="GO:0005524">
    <property type="term" value="F:ATP binding"/>
    <property type="evidence" value="ECO:0007669"/>
    <property type="project" value="InterPro"/>
</dbReference>
<dbReference type="Proteomes" id="UP000292027">
    <property type="component" value="Unassembled WGS sequence"/>
</dbReference>
<evidence type="ECO:0000256" key="1">
    <source>
        <dbReference type="ARBA" id="ARBA00004651"/>
    </source>
</evidence>
<organism evidence="6 7">
    <name type="scientific">Kribbella rubisoli</name>
    <dbReference type="NCBI Taxonomy" id="3075929"/>
    <lineage>
        <taxon>Bacteria</taxon>
        <taxon>Bacillati</taxon>
        <taxon>Actinomycetota</taxon>
        <taxon>Actinomycetes</taxon>
        <taxon>Propionibacteriales</taxon>
        <taxon>Kribbellaceae</taxon>
        <taxon>Kribbella</taxon>
    </lineage>
</organism>
<evidence type="ECO:0000256" key="4">
    <source>
        <dbReference type="ARBA" id="ARBA00023136"/>
    </source>
</evidence>
<accession>A0A4Q7WWG5</accession>
<evidence type="ECO:0000256" key="3">
    <source>
        <dbReference type="ARBA" id="ARBA00022989"/>
    </source>
</evidence>
<protein>
    <submittedName>
        <fullName evidence="6">Uncharacterized protein</fullName>
    </submittedName>
</protein>
<keyword evidence="7" id="KW-1185">Reference proteome</keyword>
<evidence type="ECO:0000313" key="6">
    <source>
        <dbReference type="EMBL" id="RZU14313.1"/>
    </source>
</evidence>
<evidence type="ECO:0000313" key="7">
    <source>
        <dbReference type="Proteomes" id="UP000292027"/>
    </source>
</evidence>
<comment type="caution">
    <text evidence="6">The sequence shown here is derived from an EMBL/GenBank/DDBJ whole genome shotgun (WGS) entry which is preliminary data.</text>
</comment>
<proteinExistence type="predicted"/>